<protein>
    <submittedName>
        <fullName evidence="2">Uncharacterized protein</fullName>
    </submittedName>
</protein>
<comment type="caution">
    <text evidence="2">The sequence shown here is derived from an EMBL/GenBank/DDBJ whole genome shotgun (WGS) entry which is preliminary data.</text>
</comment>
<evidence type="ECO:0000313" key="3">
    <source>
        <dbReference type="Proteomes" id="UP000177050"/>
    </source>
</evidence>
<sequence>MNLKKKLIWYAAFFVGFTLISIFFLPSFRLFGDETFYWVQATAIRERGAFILFESTNPFLYPLLLSLFDKPHVARLMNIIFIICTGFVLNILIERYGKDKITLKDKHIYILLFLLFPLNLIYAISLYSEALFIFLFSLMLIYLHDFLYKPSWKMSVFTGILIGLMVLTRLVGFQLLFLIFIFLIITKRMKLLHIAAFIIPVLCVIPYHLVAGHVFLDNRLIDIILLEDFVLMLFHGCFQLFYFWGPWFAFFCIGVYDILKRKDGGMVYVYLLFAWIGMNTFLTFTYFRHWYILTPLVFLITARGIQISLPYLKNHKIWAVIIVFLLYFPYFLLTEGKYIFPQYSNKNHYFLKTPLFCEEIKKLDVTASNKSFTVTLPYFMQKQSSIYEYRTIMNPKQKMNYMVINYADDDIDVFIGTKRKFSRKDASFVPQIVPILVETYEPIPITIRIKNRTLMGGIGQILLCTENPY</sequence>
<feature type="transmembrane region" description="Helical" evidence="1">
    <location>
        <begin position="223"/>
        <end position="245"/>
    </location>
</feature>
<evidence type="ECO:0000313" key="2">
    <source>
        <dbReference type="EMBL" id="OGK74005.1"/>
    </source>
</evidence>
<feature type="transmembrane region" description="Helical" evidence="1">
    <location>
        <begin position="291"/>
        <end position="311"/>
    </location>
</feature>
<accession>A0A1F7L1K7</accession>
<keyword evidence="1" id="KW-1133">Transmembrane helix</keyword>
<feature type="transmembrane region" description="Helical" evidence="1">
    <location>
        <begin position="7"/>
        <end position="28"/>
    </location>
</feature>
<evidence type="ECO:0000256" key="1">
    <source>
        <dbReference type="SAM" id="Phobius"/>
    </source>
</evidence>
<feature type="transmembrane region" description="Helical" evidence="1">
    <location>
        <begin position="191"/>
        <end position="211"/>
    </location>
</feature>
<feature type="transmembrane region" description="Helical" evidence="1">
    <location>
        <begin position="76"/>
        <end position="96"/>
    </location>
</feature>
<dbReference type="AlphaFoldDB" id="A0A1F7L1K7"/>
<dbReference type="Proteomes" id="UP000177050">
    <property type="component" value="Unassembled WGS sequence"/>
</dbReference>
<dbReference type="EMBL" id="MGBR01000001">
    <property type="protein sequence ID" value="OGK74005.1"/>
    <property type="molecule type" value="Genomic_DNA"/>
</dbReference>
<keyword evidence="1" id="KW-0812">Transmembrane</keyword>
<feature type="transmembrane region" description="Helical" evidence="1">
    <location>
        <begin position="317"/>
        <end position="333"/>
    </location>
</feature>
<name>A0A1F7L1K7_9BACT</name>
<feature type="transmembrane region" description="Helical" evidence="1">
    <location>
        <begin position="160"/>
        <end position="185"/>
    </location>
</feature>
<keyword evidence="1" id="KW-0472">Membrane</keyword>
<proteinExistence type="predicted"/>
<reference evidence="2 3" key="1">
    <citation type="journal article" date="2016" name="Nat. Commun.">
        <title>Thousands of microbial genomes shed light on interconnected biogeochemical processes in an aquifer system.</title>
        <authorList>
            <person name="Anantharaman K."/>
            <person name="Brown C.T."/>
            <person name="Hug L.A."/>
            <person name="Sharon I."/>
            <person name="Castelle C.J."/>
            <person name="Probst A.J."/>
            <person name="Thomas B.C."/>
            <person name="Singh A."/>
            <person name="Wilkins M.J."/>
            <person name="Karaoz U."/>
            <person name="Brodie E.L."/>
            <person name="Williams K.H."/>
            <person name="Hubbard S.S."/>
            <person name="Banfield J.F."/>
        </authorList>
    </citation>
    <scope>NUCLEOTIDE SEQUENCE [LARGE SCALE GENOMIC DNA]</scope>
</reference>
<feature type="transmembrane region" description="Helical" evidence="1">
    <location>
        <begin position="108"/>
        <end position="124"/>
    </location>
</feature>
<gene>
    <name evidence="2" type="ORF">A3K52_04505</name>
</gene>
<feature type="transmembrane region" description="Helical" evidence="1">
    <location>
        <begin position="265"/>
        <end position="284"/>
    </location>
</feature>
<organism evidence="2 3">
    <name type="scientific">Candidatus Roizmanbacteria bacterium RIFOXYD1_FULL_38_12</name>
    <dbReference type="NCBI Taxonomy" id="1802093"/>
    <lineage>
        <taxon>Bacteria</taxon>
        <taxon>Candidatus Roizmaniibacteriota</taxon>
    </lineage>
</organism>